<organism evidence="1 2">
    <name type="scientific">Listeria booriae</name>
    <dbReference type="NCBI Taxonomy" id="1552123"/>
    <lineage>
        <taxon>Bacteria</taxon>
        <taxon>Bacillati</taxon>
        <taxon>Bacillota</taxon>
        <taxon>Bacilli</taxon>
        <taxon>Bacillales</taxon>
        <taxon>Listeriaceae</taxon>
        <taxon>Listeria</taxon>
    </lineage>
</organism>
<proteinExistence type="predicted"/>
<evidence type="ECO:0000313" key="1">
    <source>
        <dbReference type="EMBL" id="MBC1493397.1"/>
    </source>
</evidence>
<evidence type="ECO:0000313" key="2">
    <source>
        <dbReference type="Proteomes" id="UP000533953"/>
    </source>
</evidence>
<reference evidence="1 2" key="1">
    <citation type="submission" date="2020-03" db="EMBL/GenBank/DDBJ databases">
        <title>Soil Listeria distribution.</title>
        <authorList>
            <person name="Liao J."/>
            <person name="Wiedmann M."/>
        </authorList>
    </citation>
    <scope>NUCLEOTIDE SEQUENCE [LARGE SCALE GENOMIC DNA]</scope>
    <source>
        <strain evidence="1 2">FSL L7-1547</strain>
    </source>
</reference>
<dbReference type="RefSeq" id="WP_185418380.1">
    <property type="nucleotide sequence ID" value="NZ_JAASTX010000034.1"/>
</dbReference>
<dbReference type="Proteomes" id="UP000533953">
    <property type="component" value="Unassembled WGS sequence"/>
</dbReference>
<dbReference type="AlphaFoldDB" id="A0A7X1CDD3"/>
<evidence type="ECO:0008006" key="3">
    <source>
        <dbReference type="Google" id="ProtNLM"/>
    </source>
</evidence>
<sequence length="93" mass="9722">TVTIGSQNYTATVSGGAYSVTIPKQVVGTEITAKQTLNSKTSSSVNTTVMQGTVAAPTIKAVTTDDTIPLSKEQESMVPRSPSLLVRTLIPVR</sequence>
<name>A0A7X1CDD3_9LIST</name>
<comment type="caution">
    <text evidence="1">The sequence shown here is derived from an EMBL/GenBank/DDBJ whole genome shotgun (WGS) entry which is preliminary data.</text>
</comment>
<accession>A0A7X1CDD3</accession>
<feature type="non-terminal residue" evidence="1">
    <location>
        <position position="1"/>
    </location>
</feature>
<protein>
    <recommendedName>
        <fullName evidence="3">Bacterial Ig domain-containing protein</fullName>
    </recommendedName>
</protein>
<dbReference type="EMBL" id="JAASTX010000034">
    <property type="protein sequence ID" value="MBC1493397.1"/>
    <property type="molecule type" value="Genomic_DNA"/>
</dbReference>
<gene>
    <name evidence="1" type="ORF">HCI99_16370</name>
</gene>